<evidence type="ECO:0000256" key="2">
    <source>
        <dbReference type="ARBA" id="ARBA00022643"/>
    </source>
</evidence>
<keyword evidence="4" id="KW-0503">Monooxygenase</keyword>
<dbReference type="GO" id="GO:0046306">
    <property type="term" value="P:alkanesulfonate catabolic process"/>
    <property type="evidence" value="ECO:0007669"/>
    <property type="project" value="TreeGrafter"/>
</dbReference>
<evidence type="ECO:0000313" key="7">
    <source>
        <dbReference type="Proteomes" id="UP000516428"/>
    </source>
</evidence>
<dbReference type="PANTHER" id="PTHR42847">
    <property type="entry name" value="ALKANESULFONATE MONOOXYGENASE"/>
    <property type="match status" value="1"/>
</dbReference>
<dbReference type="InterPro" id="IPR050172">
    <property type="entry name" value="SsuD_RutA_monooxygenase"/>
</dbReference>
<evidence type="ECO:0000259" key="5">
    <source>
        <dbReference type="Pfam" id="PF00296"/>
    </source>
</evidence>
<dbReference type="Gene3D" id="3.20.20.30">
    <property type="entry name" value="Luciferase-like domain"/>
    <property type="match status" value="1"/>
</dbReference>
<dbReference type="RefSeq" id="WP_188340342.1">
    <property type="nucleotide sequence ID" value="NZ_CP061281.1"/>
</dbReference>
<gene>
    <name evidence="6" type="ORF">IAG42_31470</name>
</gene>
<dbReference type="Pfam" id="PF00296">
    <property type="entry name" value="Bac_luciferase"/>
    <property type="match status" value="1"/>
</dbReference>
<reference evidence="6 7" key="1">
    <citation type="submission" date="2020-09" db="EMBL/GenBank/DDBJ databases">
        <title>A novel species.</title>
        <authorList>
            <person name="Gao J."/>
        </authorList>
    </citation>
    <scope>NUCLEOTIDE SEQUENCE [LARGE SCALE GENOMIC DNA]</scope>
    <source>
        <strain evidence="6 7">CRXT-Y-14</strain>
    </source>
</reference>
<proteinExistence type="predicted"/>
<dbReference type="NCBIfam" id="TIGR03621">
    <property type="entry name" value="F420_MSMEG_2516"/>
    <property type="match status" value="1"/>
</dbReference>
<dbReference type="Proteomes" id="UP000516428">
    <property type="component" value="Chromosome"/>
</dbReference>
<feature type="domain" description="Luciferase-like" evidence="5">
    <location>
        <begin position="18"/>
        <end position="238"/>
    </location>
</feature>
<evidence type="ECO:0000313" key="6">
    <source>
        <dbReference type="EMBL" id="QNS07680.1"/>
    </source>
</evidence>
<evidence type="ECO:0000256" key="1">
    <source>
        <dbReference type="ARBA" id="ARBA00022630"/>
    </source>
</evidence>
<dbReference type="KEGG" id="sxn:IAG42_31470"/>
<evidence type="ECO:0000256" key="4">
    <source>
        <dbReference type="ARBA" id="ARBA00023033"/>
    </source>
</evidence>
<dbReference type="GO" id="GO:0008726">
    <property type="term" value="F:alkanesulfonate monooxygenase activity"/>
    <property type="evidence" value="ECO:0007669"/>
    <property type="project" value="TreeGrafter"/>
</dbReference>
<name>A0A7H1BG25_9ACTN</name>
<organism evidence="6 7">
    <name type="scientific">Streptomyces xanthii</name>
    <dbReference type="NCBI Taxonomy" id="2768069"/>
    <lineage>
        <taxon>Bacteria</taxon>
        <taxon>Bacillati</taxon>
        <taxon>Actinomycetota</taxon>
        <taxon>Actinomycetes</taxon>
        <taxon>Kitasatosporales</taxon>
        <taxon>Streptomycetaceae</taxon>
        <taxon>Streptomyces</taxon>
    </lineage>
</organism>
<dbReference type="InterPro" id="IPR011251">
    <property type="entry name" value="Luciferase-like_dom"/>
</dbReference>
<dbReference type="AlphaFoldDB" id="A0A7H1BG25"/>
<dbReference type="InterPro" id="IPR036661">
    <property type="entry name" value="Luciferase-like_sf"/>
</dbReference>
<dbReference type="PANTHER" id="PTHR42847:SF4">
    <property type="entry name" value="ALKANESULFONATE MONOOXYGENASE-RELATED"/>
    <property type="match status" value="1"/>
</dbReference>
<dbReference type="EMBL" id="CP061281">
    <property type="protein sequence ID" value="QNS07680.1"/>
    <property type="molecule type" value="Genomic_DNA"/>
</dbReference>
<keyword evidence="2" id="KW-0288">FMN</keyword>
<sequence length="324" mass="34223">MPTPPIRTAVYAPPIGRDVDAWRRRLRLLDESGLTAVSVSDHFQAGVQDPVATLAALATSTRRLRLMALVLCNDYRHPVITHHAMATVDALSGGRLDLGLGAGYLAAEYAAAGLPFDPPGLRVDRLTESVDLVKALFGGRPVHHSGPHYTVSGLTGSPAPVQTPHPPLVIGGGGKRMLALAGRHAQIAGIHSNLGHGTAYDAAVIEDMVPERMAAKIGWVREAAERAGRDPDGLSYLSVTWTCRVVDSPRRTPAALAEVCRAYGVDPEVGRRSTGLLVGTVEECVEQLRQRQRDLGLDYVDFGAADPSTVAPLAAALAAPDAGL</sequence>
<dbReference type="InterPro" id="IPR019923">
    <property type="entry name" value="Lucif-like_OxRdtase_MSMEG_2516"/>
</dbReference>
<keyword evidence="7" id="KW-1185">Reference proteome</keyword>
<protein>
    <submittedName>
        <fullName evidence="6">TIGR03621 family F420-dependent LLM class oxidoreductase</fullName>
    </submittedName>
</protein>
<keyword evidence="1" id="KW-0285">Flavoprotein</keyword>
<keyword evidence="3" id="KW-0560">Oxidoreductase</keyword>
<evidence type="ECO:0000256" key="3">
    <source>
        <dbReference type="ARBA" id="ARBA00023002"/>
    </source>
</evidence>
<accession>A0A7H1BG25</accession>
<dbReference type="SUPFAM" id="SSF51679">
    <property type="entry name" value="Bacterial luciferase-like"/>
    <property type="match status" value="1"/>
</dbReference>